<keyword evidence="5 6" id="KW-0472">Membrane</keyword>
<keyword evidence="9" id="KW-1185">Reference proteome</keyword>
<organism evidence="8 9">
    <name type="scientific">Phenylobacterium conjunctum</name>
    <dbReference type="NCBI Taxonomy" id="1298959"/>
    <lineage>
        <taxon>Bacteria</taxon>
        <taxon>Pseudomonadati</taxon>
        <taxon>Pseudomonadota</taxon>
        <taxon>Alphaproteobacteria</taxon>
        <taxon>Caulobacterales</taxon>
        <taxon>Caulobacteraceae</taxon>
        <taxon>Phenylobacterium</taxon>
    </lineage>
</organism>
<keyword evidence="2" id="KW-1003">Cell membrane</keyword>
<evidence type="ECO:0000256" key="1">
    <source>
        <dbReference type="ARBA" id="ARBA00004651"/>
    </source>
</evidence>
<keyword evidence="4 6" id="KW-1133">Transmembrane helix</keyword>
<dbReference type="PANTHER" id="PTHR47755:SF1">
    <property type="entry name" value="CELL DIVISION PROTEIN FTSX"/>
    <property type="match status" value="1"/>
</dbReference>
<comment type="subcellular location">
    <subcellularLocation>
        <location evidence="1">Cell membrane</location>
        <topology evidence="1">Multi-pass membrane protein</topology>
    </subcellularLocation>
</comment>
<comment type="caution">
    <text evidence="8">The sequence shown here is derived from an EMBL/GenBank/DDBJ whole genome shotgun (WGS) entry which is preliminary data.</text>
</comment>
<evidence type="ECO:0000259" key="7">
    <source>
        <dbReference type="Pfam" id="PF02687"/>
    </source>
</evidence>
<dbReference type="EMBL" id="JBHTLQ010000001">
    <property type="protein sequence ID" value="MFD1188948.1"/>
    <property type="molecule type" value="Genomic_DNA"/>
</dbReference>
<feature type="domain" description="ABC3 transporter permease C-terminal" evidence="7">
    <location>
        <begin position="177"/>
        <end position="286"/>
    </location>
</feature>
<accession>A0ABW3SWL7</accession>
<protein>
    <submittedName>
        <fullName evidence="8">Cell division protein FtsX</fullName>
    </submittedName>
</protein>
<evidence type="ECO:0000256" key="5">
    <source>
        <dbReference type="ARBA" id="ARBA00023136"/>
    </source>
</evidence>
<dbReference type="InterPro" id="IPR004513">
    <property type="entry name" value="FtsX"/>
</dbReference>
<feature type="transmembrane region" description="Helical" evidence="6">
    <location>
        <begin position="225"/>
        <end position="247"/>
    </location>
</feature>
<feature type="transmembrane region" description="Helical" evidence="6">
    <location>
        <begin position="267"/>
        <end position="289"/>
    </location>
</feature>
<feature type="transmembrane region" description="Helical" evidence="6">
    <location>
        <begin position="169"/>
        <end position="192"/>
    </location>
</feature>
<evidence type="ECO:0000313" key="8">
    <source>
        <dbReference type="EMBL" id="MFD1188948.1"/>
    </source>
</evidence>
<keyword evidence="3 6" id="KW-0812">Transmembrane</keyword>
<evidence type="ECO:0000256" key="6">
    <source>
        <dbReference type="SAM" id="Phobius"/>
    </source>
</evidence>
<gene>
    <name evidence="8" type="ORF">ACFQ27_00025</name>
</gene>
<sequence length="297" mass="30648">MSAEAFTERWKPAAFLPSADARDGALTFVVTVLCFLACLTALAVLASDRAAQGWADQLKAQATIIVRPKANETPDSAAARAAETLAGTRGVTEARALEKEKAEALVAPFLGDIADLDDLPVPRLVAVDLDPAAPATAADLDAALKAQGIDAVVDDHSVWTDDIARAAGLARWIGVAIFSLITTAAAAVVGFATRAGLQARRDVVEVLHLSGADDHFIARLFQMRFARMAALAGLMGAGAAALVGAVMRLVGGASGLSPILPIAWSDLAWVAPCPLLAALVAAIAARITAEALIRDMD</sequence>
<reference evidence="9" key="1">
    <citation type="journal article" date="2019" name="Int. J. Syst. Evol. Microbiol.">
        <title>The Global Catalogue of Microorganisms (GCM) 10K type strain sequencing project: providing services to taxonomists for standard genome sequencing and annotation.</title>
        <authorList>
            <consortium name="The Broad Institute Genomics Platform"/>
            <consortium name="The Broad Institute Genome Sequencing Center for Infectious Disease"/>
            <person name="Wu L."/>
            <person name="Ma J."/>
        </authorList>
    </citation>
    <scope>NUCLEOTIDE SEQUENCE [LARGE SCALE GENOMIC DNA]</scope>
    <source>
        <strain evidence="9">CCUG 55074</strain>
    </source>
</reference>
<dbReference type="Proteomes" id="UP001597216">
    <property type="component" value="Unassembled WGS sequence"/>
</dbReference>
<evidence type="ECO:0000313" key="9">
    <source>
        <dbReference type="Proteomes" id="UP001597216"/>
    </source>
</evidence>
<evidence type="ECO:0000256" key="4">
    <source>
        <dbReference type="ARBA" id="ARBA00022989"/>
    </source>
</evidence>
<dbReference type="GO" id="GO:0051301">
    <property type="term" value="P:cell division"/>
    <property type="evidence" value="ECO:0007669"/>
    <property type="project" value="UniProtKB-KW"/>
</dbReference>
<evidence type="ECO:0000256" key="3">
    <source>
        <dbReference type="ARBA" id="ARBA00022692"/>
    </source>
</evidence>
<keyword evidence="8" id="KW-0131">Cell cycle</keyword>
<keyword evidence="8" id="KW-0132">Cell division</keyword>
<dbReference type="RefSeq" id="WP_374345711.1">
    <property type="nucleotide sequence ID" value="NZ_JBHTLQ010000001.1"/>
</dbReference>
<dbReference type="Pfam" id="PF02687">
    <property type="entry name" value="FtsX"/>
    <property type="match status" value="1"/>
</dbReference>
<proteinExistence type="predicted"/>
<evidence type="ECO:0000256" key="2">
    <source>
        <dbReference type="ARBA" id="ARBA00022475"/>
    </source>
</evidence>
<dbReference type="PANTHER" id="PTHR47755">
    <property type="entry name" value="CELL DIVISION PROTEIN FTSX"/>
    <property type="match status" value="1"/>
</dbReference>
<dbReference type="InterPro" id="IPR003838">
    <property type="entry name" value="ABC3_permease_C"/>
</dbReference>
<feature type="transmembrane region" description="Helical" evidence="6">
    <location>
        <begin position="25"/>
        <end position="46"/>
    </location>
</feature>
<name>A0ABW3SWL7_9CAUL</name>